<keyword evidence="3" id="KW-1185">Reference proteome</keyword>
<name>A0A8C0QRG4_CHEAB</name>
<proteinExistence type="predicted"/>
<accession>A0A8C0QRG4</accession>
<dbReference type="Ensembl" id="ENSCABT00000032413.1">
    <property type="protein sequence ID" value="ENSCABP00000029588.1"/>
    <property type="gene ID" value="ENSCABG00000021708.1"/>
</dbReference>
<feature type="signal peptide" evidence="1">
    <location>
        <begin position="1"/>
        <end position="23"/>
    </location>
</feature>
<protein>
    <submittedName>
        <fullName evidence="2">Uncharacterized protein</fullName>
    </submittedName>
</protein>
<evidence type="ECO:0000256" key="1">
    <source>
        <dbReference type="SAM" id="SignalP"/>
    </source>
</evidence>
<dbReference type="Ensembl" id="ENSCABT00000032412.1">
    <property type="protein sequence ID" value="ENSCABP00000029587.1"/>
    <property type="gene ID" value="ENSCABG00000021708.1"/>
</dbReference>
<organism evidence="2 3">
    <name type="scientific">Chelonoidis abingdonii</name>
    <name type="common">Abingdon island giant tortoise</name>
    <name type="synonym">Testudo abingdonii</name>
    <dbReference type="NCBI Taxonomy" id="106734"/>
    <lineage>
        <taxon>Eukaryota</taxon>
        <taxon>Metazoa</taxon>
        <taxon>Chordata</taxon>
        <taxon>Craniata</taxon>
        <taxon>Vertebrata</taxon>
        <taxon>Euteleostomi</taxon>
        <taxon>Archelosauria</taxon>
        <taxon>Testudinata</taxon>
        <taxon>Testudines</taxon>
        <taxon>Cryptodira</taxon>
        <taxon>Durocryptodira</taxon>
        <taxon>Testudinoidea</taxon>
        <taxon>Testudinidae</taxon>
        <taxon>Chelonoidis</taxon>
    </lineage>
</organism>
<reference evidence="2" key="1">
    <citation type="submission" date="2025-05" db="UniProtKB">
        <authorList>
            <consortium name="Ensembl"/>
        </authorList>
    </citation>
    <scope>IDENTIFICATION</scope>
</reference>
<evidence type="ECO:0000313" key="2">
    <source>
        <dbReference type="Ensembl" id="ENSCABP00000029588.1"/>
    </source>
</evidence>
<dbReference type="Proteomes" id="UP000694404">
    <property type="component" value="Unplaced"/>
</dbReference>
<dbReference type="AlphaFoldDB" id="A0A8C0QRG4"/>
<keyword evidence="1" id="KW-0732">Signal</keyword>
<sequence length="60" mass="7013">VPELMFWLCGVWLLFKLQKLRLALRSMILVSGNMQNFVIQSILPVILNYWQLAEKSFTGD</sequence>
<evidence type="ECO:0000313" key="3">
    <source>
        <dbReference type="Proteomes" id="UP000694404"/>
    </source>
</evidence>
<feature type="chain" id="PRO_5044672931" evidence="1">
    <location>
        <begin position="24"/>
        <end position="60"/>
    </location>
</feature>